<dbReference type="OrthoDB" id="3755880at2759"/>
<sequence>MLVIPGYLPITTTLNPTQLGELLPILHIYIDPALPNIALLPAASISYNGLEQALRWREAEIEQGSYEGMESNLIEIIEIYQALAFLGNKPTSQNLWSLDRVIRAAFEDGLLLAECQHMWALRYLPHTENWIDLMFRRLATDYESGVADAMDELAFYGRLEADEELRAMCTEILSIFEWIDEDDELLRRLKCVEARMVMEAKRARRIAKMSKMRHGRSSAPGQLWPQKEYSLPIINKPASGESWVPRLFDMVSKEKSSSSVNMKYYEHNRRLKCRKTIENGCRLRTVRSGSRNPIYPPHTPESDALGLTREKYNMIISNIEDFRHNTKSKCYSTCLTPWNKMRGRNTVDALEKVSDSIRQINGEDRRVVWTIEKIPGVYEQGMSCGKEGWEISAWNGEDPLELLI</sequence>
<comment type="caution">
    <text evidence="1">The sequence shown here is derived from an EMBL/GenBank/DDBJ whole genome shotgun (WGS) entry which is preliminary data.</text>
</comment>
<reference evidence="1" key="1">
    <citation type="submission" date="2022-10" db="EMBL/GenBank/DDBJ databases">
        <title>Tapping the CABI collections for fungal endophytes: first genome assemblies for Collariella, Neodidymelliopsis, Ascochyta clinopodiicola, Didymella pomorum, Didymosphaeria variabile, Neocosmospora piperis and Neocucurbitaria cava.</title>
        <authorList>
            <person name="Hill R."/>
        </authorList>
    </citation>
    <scope>NUCLEOTIDE SEQUENCE</scope>
    <source>
        <strain evidence="1">IMI 356815</strain>
    </source>
</reference>
<dbReference type="AlphaFoldDB" id="A0A9W8XRP7"/>
<accession>A0A9W8XRP7</accession>
<name>A0A9W8XRP7_9PLEO</name>
<proteinExistence type="predicted"/>
<organism evidence="1 2">
    <name type="scientific">Didymosphaeria variabile</name>
    <dbReference type="NCBI Taxonomy" id="1932322"/>
    <lineage>
        <taxon>Eukaryota</taxon>
        <taxon>Fungi</taxon>
        <taxon>Dikarya</taxon>
        <taxon>Ascomycota</taxon>
        <taxon>Pezizomycotina</taxon>
        <taxon>Dothideomycetes</taxon>
        <taxon>Pleosporomycetidae</taxon>
        <taxon>Pleosporales</taxon>
        <taxon>Massarineae</taxon>
        <taxon>Didymosphaeriaceae</taxon>
        <taxon>Didymosphaeria</taxon>
    </lineage>
</organism>
<evidence type="ECO:0000313" key="1">
    <source>
        <dbReference type="EMBL" id="KAJ4356015.1"/>
    </source>
</evidence>
<dbReference type="GeneID" id="80907571"/>
<keyword evidence="2" id="KW-1185">Reference proteome</keyword>
<dbReference type="RefSeq" id="XP_056073141.1">
    <property type="nucleotide sequence ID" value="XM_056212833.1"/>
</dbReference>
<protein>
    <submittedName>
        <fullName evidence="1">Uncharacterized protein</fullName>
    </submittedName>
</protein>
<dbReference type="Proteomes" id="UP001140513">
    <property type="component" value="Unassembled WGS sequence"/>
</dbReference>
<dbReference type="EMBL" id="JAPEUX010000003">
    <property type="protein sequence ID" value="KAJ4356015.1"/>
    <property type="molecule type" value="Genomic_DNA"/>
</dbReference>
<gene>
    <name evidence="1" type="ORF">N0V89_004041</name>
</gene>
<evidence type="ECO:0000313" key="2">
    <source>
        <dbReference type="Proteomes" id="UP001140513"/>
    </source>
</evidence>